<sequence>MSITKEILKVRDIIKQSDFLIITAGAGMSVDSGLPDFRGPQGFWKAYPPMKKLGLTLPQVSNPTWFYQDPSFAWGFFGHRYSLYNNSTPHAGYNILKSWVTDKKYFIYTSNVDGHFEKAGFPEKKIVECHGTIHYLQCLHTCTHEIWPMNHIVNFDPTTFRAQEPLPICKNCGRLARPNVSMFDDDEWVADRTNEQENNLRIALNEPKSKMVVIEIGGGEALPVIREFGQNLVDRENAILIRINPDETRVVKDIAIEIHMKALDTLRMIDSVMNTD</sequence>
<organism evidence="5 6">
    <name type="scientific">Stentor coeruleus</name>
    <dbReference type="NCBI Taxonomy" id="5963"/>
    <lineage>
        <taxon>Eukaryota</taxon>
        <taxon>Sar</taxon>
        <taxon>Alveolata</taxon>
        <taxon>Ciliophora</taxon>
        <taxon>Postciliodesmatophora</taxon>
        <taxon>Heterotrichea</taxon>
        <taxon>Heterotrichida</taxon>
        <taxon>Stentoridae</taxon>
        <taxon>Stentor</taxon>
    </lineage>
</organism>
<dbReference type="InterPro" id="IPR026590">
    <property type="entry name" value="Ssirtuin_cat_dom"/>
</dbReference>
<proteinExistence type="predicted"/>
<dbReference type="CDD" id="cd00296">
    <property type="entry name" value="SIR2"/>
    <property type="match status" value="1"/>
</dbReference>
<dbReference type="InterPro" id="IPR003000">
    <property type="entry name" value="Sirtuin"/>
</dbReference>
<dbReference type="PANTHER" id="PTHR11085">
    <property type="entry name" value="NAD-DEPENDENT PROTEIN DEACYLASE SIRTUIN-5, MITOCHONDRIAL-RELATED"/>
    <property type="match status" value="1"/>
</dbReference>
<comment type="caution">
    <text evidence="3">Lacks conserved residue(s) required for the propagation of feature annotation.</text>
</comment>
<dbReference type="Gene3D" id="3.30.1600.10">
    <property type="entry name" value="SIR2/SIRT2 'Small Domain"/>
    <property type="match status" value="1"/>
</dbReference>
<name>A0A1R2AKZ4_9CILI</name>
<reference evidence="5 6" key="1">
    <citation type="submission" date="2016-11" db="EMBL/GenBank/DDBJ databases">
        <title>The macronuclear genome of Stentor coeruleus: a giant cell with tiny introns.</title>
        <authorList>
            <person name="Slabodnick M."/>
            <person name="Ruby J.G."/>
            <person name="Reiff S.B."/>
            <person name="Swart E.C."/>
            <person name="Gosai S."/>
            <person name="Prabakaran S."/>
            <person name="Witkowska E."/>
            <person name="Larue G.E."/>
            <person name="Fisher S."/>
            <person name="Freeman R.M."/>
            <person name="Gunawardena J."/>
            <person name="Chu W."/>
            <person name="Stover N.A."/>
            <person name="Gregory B.D."/>
            <person name="Nowacki M."/>
            <person name="Derisi J."/>
            <person name="Roy S.W."/>
            <person name="Marshall W.F."/>
            <person name="Sood P."/>
        </authorList>
    </citation>
    <scope>NUCLEOTIDE SEQUENCE [LARGE SCALE GENOMIC DNA]</scope>
    <source>
        <strain evidence="5">WM001</strain>
    </source>
</reference>
<dbReference type="GO" id="GO:0070403">
    <property type="term" value="F:NAD+ binding"/>
    <property type="evidence" value="ECO:0007669"/>
    <property type="project" value="InterPro"/>
</dbReference>
<feature type="domain" description="Deacetylase sirtuin-type" evidence="4">
    <location>
        <begin position="1"/>
        <end position="276"/>
    </location>
</feature>
<dbReference type="Pfam" id="PF02146">
    <property type="entry name" value="SIR2"/>
    <property type="match status" value="1"/>
</dbReference>
<evidence type="ECO:0000256" key="2">
    <source>
        <dbReference type="ARBA" id="ARBA00023027"/>
    </source>
</evidence>
<dbReference type="PANTHER" id="PTHR11085:SF4">
    <property type="entry name" value="NAD-DEPENDENT PROTEIN DEACYLASE"/>
    <property type="match status" value="1"/>
</dbReference>
<accession>A0A1R2AKZ4</accession>
<evidence type="ECO:0000313" key="5">
    <source>
        <dbReference type="EMBL" id="OMJ65164.1"/>
    </source>
</evidence>
<dbReference type="EMBL" id="MPUH01002387">
    <property type="protein sequence ID" value="OMJ65164.1"/>
    <property type="molecule type" value="Genomic_DNA"/>
</dbReference>
<evidence type="ECO:0000313" key="6">
    <source>
        <dbReference type="Proteomes" id="UP000187209"/>
    </source>
</evidence>
<evidence type="ECO:0000259" key="4">
    <source>
        <dbReference type="PROSITE" id="PS50305"/>
    </source>
</evidence>
<dbReference type="InterPro" id="IPR029035">
    <property type="entry name" value="DHS-like_NAD/FAD-binding_dom"/>
</dbReference>
<gene>
    <name evidence="5" type="ORF">SteCoe_38983</name>
</gene>
<dbReference type="PROSITE" id="PS50305">
    <property type="entry name" value="SIRTUIN"/>
    <property type="match status" value="1"/>
</dbReference>
<keyword evidence="2" id="KW-0520">NAD</keyword>
<dbReference type="InterPro" id="IPR026591">
    <property type="entry name" value="Sirtuin_cat_small_dom_sf"/>
</dbReference>
<keyword evidence="1" id="KW-0808">Transferase</keyword>
<dbReference type="InterPro" id="IPR050134">
    <property type="entry name" value="NAD-dep_sirtuin_deacylases"/>
</dbReference>
<dbReference type="Proteomes" id="UP000187209">
    <property type="component" value="Unassembled WGS sequence"/>
</dbReference>
<evidence type="ECO:0000256" key="1">
    <source>
        <dbReference type="ARBA" id="ARBA00022679"/>
    </source>
</evidence>
<dbReference type="SUPFAM" id="SSF52467">
    <property type="entry name" value="DHS-like NAD/FAD-binding domain"/>
    <property type="match status" value="1"/>
</dbReference>
<dbReference type="OrthoDB" id="424302at2759"/>
<keyword evidence="6" id="KW-1185">Reference proteome</keyword>
<comment type="caution">
    <text evidence="5">The sequence shown here is derived from an EMBL/GenBank/DDBJ whole genome shotgun (WGS) entry which is preliminary data.</text>
</comment>
<dbReference type="AlphaFoldDB" id="A0A1R2AKZ4"/>
<dbReference type="GO" id="GO:0017136">
    <property type="term" value="F:histone deacetylase activity, NAD-dependent"/>
    <property type="evidence" value="ECO:0007669"/>
    <property type="project" value="TreeGrafter"/>
</dbReference>
<protein>
    <recommendedName>
        <fullName evidence="4">Deacetylase sirtuin-type domain-containing protein</fullName>
    </recommendedName>
</protein>
<dbReference type="Gene3D" id="3.40.50.1220">
    <property type="entry name" value="TPP-binding domain"/>
    <property type="match status" value="1"/>
</dbReference>
<evidence type="ECO:0000256" key="3">
    <source>
        <dbReference type="PROSITE-ProRule" id="PRU00236"/>
    </source>
</evidence>